<protein>
    <submittedName>
        <fullName evidence="1">BTB domain-containing protein</fullName>
    </submittedName>
</protein>
<name>A0ACC0RB69_9HYPO</name>
<organism evidence="1 2">
    <name type="scientific">Fusarium keratoplasticum</name>
    <dbReference type="NCBI Taxonomy" id="1328300"/>
    <lineage>
        <taxon>Eukaryota</taxon>
        <taxon>Fungi</taxon>
        <taxon>Dikarya</taxon>
        <taxon>Ascomycota</taxon>
        <taxon>Pezizomycotina</taxon>
        <taxon>Sordariomycetes</taxon>
        <taxon>Hypocreomycetidae</taxon>
        <taxon>Hypocreales</taxon>
        <taxon>Nectriaceae</taxon>
        <taxon>Fusarium</taxon>
        <taxon>Fusarium solani species complex</taxon>
    </lineage>
</organism>
<gene>
    <name evidence="1" type="ORF">NCS57_00217100</name>
</gene>
<proteinExistence type="predicted"/>
<keyword evidence="2" id="KW-1185">Reference proteome</keyword>
<accession>A0ACC0RB69</accession>
<comment type="caution">
    <text evidence="1">The sequence shown here is derived from an EMBL/GenBank/DDBJ whole genome shotgun (WGS) entry which is preliminary data.</text>
</comment>
<evidence type="ECO:0000313" key="2">
    <source>
        <dbReference type="Proteomes" id="UP001065298"/>
    </source>
</evidence>
<dbReference type="Proteomes" id="UP001065298">
    <property type="component" value="Chromosome 2"/>
</dbReference>
<reference evidence="1" key="1">
    <citation type="submission" date="2022-06" db="EMBL/GenBank/DDBJ databases">
        <title>Fusarium solani species complex genomes reveal bases of compartmentalisation and animal pathogenesis.</title>
        <authorList>
            <person name="Tsai I.J."/>
        </authorList>
    </citation>
    <scope>NUCLEOTIDE SEQUENCE</scope>
    <source>
        <strain evidence="1">Fu6.1</strain>
    </source>
</reference>
<sequence length="614" mass="69610">MATTREVEQLPTEGLCATSNYAALHSLLSSGDYSDMTIRCRGREFKTHRAVEGASGTVDLPDDDPEIVHYFLEFLYTGTYSIYDSNHDIIVEAAEATNKHILERLSRRPAQPKLGRSRFRQLNAGQSRWSPYAFKASLVQTENDNEMKREWMMKQSVQIYALADKYGVAALRLLARDRFFEAGKDFLTGATGWDSASWEETAFFSEIVKMIYDNTFSEQDPLRQALYMIVGMKTGDDVMKERMRTEMMLKAELALTKSRMPTHSWAPSSTGNEHRDEEDDGIDAFCATSIHASLSKLLHSEKFSDMTIRCGGREFKAHRAIVCTQSSFFDRALSSNFKEAASRVVELPDDDPDVLERFLEFMYKGTYSDNVNHTWGKPSIVAMMSPEEVQENLNDTPGVPEDFLAGDERPSTPCPGPLNSNQVGPTGADSENDLDYEPPSPTSTRSNSNSEPEEEYNEYYGDSTSNSEQEPEHSPEKPSLGTMSVMKLSELVALDKEEAMQRLVKIRNDMALPLRLYIMADKYDVPALRLLARDRFYRAVELEWEHAESFPDIVDELYLGTPQTDTAMREIVCRIVGSRILNDRVREKMRPIMEKHGDFAVGVMEYAIHSGRVR</sequence>
<dbReference type="EMBL" id="CM046504">
    <property type="protein sequence ID" value="KAI8679391.1"/>
    <property type="molecule type" value="Genomic_DNA"/>
</dbReference>
<evidence type="ECO:0000313" key="1">
    <source>
        <dbReference type="EMBL" id="KAI8679391.1"/>
    </source>
</evidence>